<proteinExistence type="predicted"/>
<reference evidence="1" key="1">
    <citation type="submission" date="2006-05" db="EMBL/GenBank/DDBJ databases">
        <authorList>
            <person name="Town C.D."/>
        </authorList>
    </citation>
    <scope>NUCLEOTIDE SEQUENCE</scope>
</reference>
<reference evidence="1" key="2">
    <citation type="submission" date="2007-03" db="EMBL/GenBank/DDBJ databases">
        <authorList>
            <consortium name="The International Medicago Genome Annotation Group"/>
        </authorList>
    </citation>
    <scope>NUCLEOTIDE SEQUENCE</scope>
</reference>
<dbReference type="AlphaFoldDB" id="A2Q6G8"/>
<dbReference type="EMBL" id="AC183371">
    <property type="protein sequence ID" value="ABN09188.1"/>
    <property type="molecule type" value="Genomic_DNA"/>
</dbReference>
<evidence type="ECO:0000313" key="1">
    <source>
        <dbReference type="EMBL" id="ABN09188.1"/>
    </source>
</evidence>
<organism evidence="1">
    <name type="scientific">Medicago truncatula</name>
    <name type="common">Barrel medic</name>
    <name type="synonym">Medicago tribuloides</name>
    <dbReference type="NCBI Taxonomy" id="3880"/>
    <lineage>
        <taxon>Eukaryota</taxon>
        <taxon>Viridiplantae</taxon>
        <taxon>Streptophyta</taxon>
        <taxon>Embryophyta</taxon>
        <taxon>Tracheophyta</taxon>
        <taxon>Spermatophyta</taxon>
        <taxon>Magnoliopsida</taxon>
        <taxon>eudicotyledons</taxon>
        <taxon>Gunneridae</taxon>
        <taxon>Pentapetalae</taxon>
        <taxon>rosids</taxon>
        <taxon>fabids</taxon>
        <taxon>Fabales</taxon>
        <taxon>Fabaceae</taxon>
        <taxon>Papilionoideae</taxon>
        <taxon>50 kb inversion clade</taxon>
        <taxon>NPAAA clade</taxon>
        <taxon>Hologalegina</taxon>
        <taxon>IRL clade</taxon>
        <taxon>Trifolieae</taxon>
        <taxon>Medicago</taxon>
    </lineage>
</organism>
<sequence>MNFLNDSWADMGQKEDVDFSRDTGQPFQLVVPRKKKSKKQQLGASKGFKESKVVIENFIETKVEGKIQRD</sequence>
<protein>
    <submittedName>
        <fullName evidence="1">Uncharacterized protein</fullName>
    </submittedName>
</protein>
<gene>
    <name evidence="1" type="ORF">MtrDRAFT_AC183371g15v1</name>
</gene>
<accession>A2Q6G8</accession>
<name>A2Q6G8_MEDTR</name>